<evidence type="ECO:0000313" key="4">
    <source>
        <dbReference type="Proteomes" id="UP000501421"/>
    </source>
</evidence>
<accession>A0A679FQK8</accession>
<dbReference type="AlphaFoldDB" id="A0A679FQK8"/>
<reference evidence="4" key="1">
    <citation type="journal article" date="2020" name="Microbiol. Resour. Announc.">
        <title>Complete Genome Sequence of Geobacillus sp. Strain E55-1, Isolated from Mine Geyser in Japan.</title>
        <authorList>
            <person name="Miyazaki K."/>
            <person name="Hase E."/>
            <person name="Tokito N."/>
        </authorList>
    </citation>
    <scope>NUCLEOTIDE SEQUENCE [LARGE SCALE GENOMIC DNA]</scope>
    <source>
        <strain evidence="4">E55-1</strain>
    </source>
</reference>
<dbReference type="EMBL" id="AP022557">
    <property type="protein sequence ID" value="BBW98363.1"/>
    <property type="molecule type" value="Genomic_DNA"/>
</dbReference>
<evidence type="ECO:0000313" key="3">
    <source>
        <dbReference type="EMBL" id="BBW98363.1"/>
    </source>
</evidence>
<feature type="transmembrane region" description="Helical" evidence="1">
    <location>
        <begin position="191"/>
        <end position="208"/>
    </location>
</feature>
<name>A0A679FQK8_9BACL</name>
<feature type="transmembrane region" description="Helical" evidence="1">
    <location>
        <begin position="152"/>
        <end position="171"/>
    </location>
</feature>
<feature type="transmembrane region" description="Helical" evidence="1">
    <location>
        <begin position="66"/>
        <end position="88"/>
    </location>
</feature>
<keyword evidence="1" id="KW-0472">Membrane</keyword>
<evidence type="ECO:0000256" key="1">
    <source>
        <dbReference type="SAM" id="Phobius"/>
    </source>
</evidence>
<gene>
    <name evidence="3" type="ORF">GsuE55_31960</name>
</gene>
<feature type="transmembrane region" description="Helical" evidence="1">
    <location>
        <begin position="30"/>
        <end position="54"/>
    </location>
</feature>
<keyword evidence="1" id="KW-0812">Transmembrane</keyword>
<dbReference type="PANTHER" id="PTHR36834">
    <property type="entry name" value="MEMBRANE PROTEIN-RELATED"/>
    <property type="match status" value="1"/>
</dbReference>
<proteinExistence type="predicted"/>
<dbReference type="Pfam" id="PF04892">
    <property type="entry name" value="VanZ"/>
    <property type="match status" value="1"/>
</dbReference>
<protein>
    <recommendedName>
        <fullName evidence="2">VanZ-like domain-containing protein</fullName>
    </recommendedName>
</protein>
<dbReference type="PROSITE" id="PS51257">
    <property type="entry name" value="PROKAR_LIPOPROTEIN"/>
    <property type="match status" value="1"/>
</dbReference>
<feature type="transmembrane region" description="Helical" evidence="1">
    <location>
        <begin position="125"/>
        <end position="145"/>
    </location>
</feature>
<feature type="domain" description="VanZ-like" evidence="2">
    <location>
        <begin position="71"/>
        <end position="208"/>
    </location>
</feature>
<organism evidence="3 4">
    <name type="scientific">Geobacillus subterraneus</name>
    <dbReference type="NCBI Taxonomy" id="129338"/>
    <lineage>
        <taxon>Bacteria</taxon>
        <taxon>Bacillati</taxon>
        <taxon>Bacillota</taxon>
        <taxon>Bacilli</taxon>
        <taxon>Bacillales</taxon>
        <taxon>Anoxybacillaceae</taxon>
        <taxon>Geobacillus</taxon>
    </lineage>
</organism>
<sequence length="225" mass="26112">MIRKTVTVIPFVMVACLKTWDHVYGNFPGISVWIVFIHICLNLLPIFVFVCWSVSKVRQWSGMNMVIHACFYVYLFFVLYYTVLYIPYWRFMTQPVLPLEEQVFPHYNFIPLKTILETSITPVNIWGNILLLLPLGIFVPLIHPYFARIKPFLLFALLVSSGIESVQFLTALMDGKFAEYPSERSFDVDDIILNVSGAVIGFSLYQLWGRMKSLISRSHRSSPNR</sequence>
<evidence type="ECO:0000259" key="2">
    <source>
        <dbReference type="Pfam" id="PF04892"/>
    </source>
</evidence>
<keyword evidence="1" id="KW-1133">Transmembrane helix</keyword>
<dbReference type="Proteomes" id="UP000501421">
    <property type="component" value="Chromosome"/>
</dbReference>
<keyword evidence="4" id="KW-1185">Reference proteome</keyword>
<dbReference type="InterPro" id="IPR006976">
    <property type="entry name" value="VanZ-like"/>
</dbReference>
<dbReference type="InterPro" id="IPR053150">
    <property type="entry name" value="Teicoplanin_resist-assoc"/>
</dbReference>
<dbReference type="PANTHER" id="PTHR36834:SF1">
    <property type="entry name" value="INTEGRAL MEMBRANE PROTEIN"/>
    <property type="match status" value="1"/>
</dbReference>